<accession>A0ABW5MS64</accession>
<dbReference type="InterPro" id="IPR025234">
    <property type="entry name" value="YjzH-like"/>
</dbReference>
<proteinExistence type="predicted"/>
<dbReference type="EMBL" id="JBHULB010000001">
    <property type="protein sequence ID" value="MFD2585304.1"/>
    <property type="molecule type" value="Genomic_DNA"/>
</dbReference>
<reference evidence="2" key="1">
    <citation type="journal article" date="2019" name="Int. J. Syst. Evol. Microbiol.">
        <title>The Global Catalogue of Microorganisms (GCM) 10K type strain sequencing project: providing services to taxonomists for standard genome sequencing and annotation.</title>
        <authorList>
            <consortium name="The Broad Institute Genomics Platform"/>
            <consortium name="The Broad Institute Genome Sequencing Center for Infectious Disease"/>
            <person name="Wu L."/>
            <person name="Ma J."/>
        </authorList>
    </citation>
    <scope>NUCLEOTIDE SEQUENCE [LARGE SCALE GENOMIC DNA]</scope>
    <source>
        <strain evidence="2">KCTC 52368</strain>
    </source>
</reference>
<protein>
    <submittedName>
        <fullName evidence="1">DUF4177 domain-containing protein</fullName>
    </submittedName>
</protein>
<sequence length="52" mass="6165">MKEYKVEKWKMGLNKNGERLEATLNEFAKQGWQVIHIAENSATVVFERNKNR</sequence>
<dbReference type="Pfam" id="PF13783">
    <property type="entry name" value="DUF4177"/>
    <property type="match status" value="1"/>
</dbReference>
<organism evidence="1 2">
    <name type="scientific">Croceitalea marina</name>
    <dbReference type="NCBI Taxonomy" id="1775166"/>
    <lineage>
        <taxon>Bacteria</taxon>
        <taxon>Pseudomonadati</taxon>
        <taxon>Bacteroidota</taxon>
        <taxon>Flavobacteriia</taxon>
        <taxon>Flavobacteriales</taxon>
        <taxon>Flavobacteriaceae</taxon>
        <taxon>Croceitalea</taxon>
    </lineage>
</organism>
<keyword evidence="2" id="KW-1185">Reference proteome</keyword>
<evidence type="ECO:0000313" key="2">
    <source>
        <dbReference type="Proteomes" id="UP001597526"/>
    </source>
</evidence>
<dbReference type="RefSeq" id="WP_377764708.1">
    <property type="nucleotide sequence ID" value="NZ_JBHULB010000001.1"/>
</dbReference>
<gene>
    <name evidence="1" type="ORF">ACFSQJ_00070</name>
</gene>
<comment type="caution">
    <text evidence="1">The sequence shown here is derived from an EMBL/GenBank/DDBJ whole genome shotgun (WGS) entry which is preliminary data.</text>
</comment>
<name>A0ABW5MS64_9FLAO</name>
<evidence type="ECO:0000313" key="1">
    <source>
        <dbReference type="EMBL" id="MFD2585304.1"/>
    </source>
</evidence>
<dbReference type="Proteomes" id="UP001597526">
    <property type="component" value="Unassembled WGS sequence"/>
</dbReference>